<accession>A0A182NMN6</accession>
<keyword evidence="5" id="KW-0963">Cytoplasm</keyword>
<dbReference type="InterPro" id="IPR024511">
    <property type="entry name" value="Frtz"/>
</dbReference>
<evidence type="ECO:0000256" key="4">
    <source>
        <dbReference type="ARBA" id="ARBA00022475"/>
    </source>
</evidence>
<evidence type="ECO:0000313" key="15">
    <source>
        <dbReference type="Proteomes" id="UP000075884"/>
    </source>
</evidence>
<evidence type="ECO:0000256" key="3">
    <source>
        <dbReference type="ARBA" id="ARBA00006059"/>
    </source>
</evidence>
<feature type="compositionally biased region" description="Low complexity" evidence="13">
    <location>
        <begin position="1157"/>
        <end position="1166"/>
    </location>
</feature>
<comment type="subcellular location">
    <subcellularLocation>
        <location evidence="1">Cell membrane</location>
    </subcellularLocation>
    <subcellularLocation>
        <location evidence="2">Cytoplasm</location>
        <location evidence="2">Cytoskeleton</location>
        <location evidence="2">Cilium axoneme</location>
    </subcellularLocation>
</comment>
<dbReference type="Proteomes" id="UP000075884">
    <property type="component" value="Unassembled WGS sequence"/>
</dbReference>
<feature type="compositionally biased region" description="Low complexity" evidence="13">
    <location>
        <begin position="1110"/>
        <end position="1132"/>
    </location>
</feature>
<keyword evidence="10" id="KW-0472">Membrane</keyword>
<protein>
    <recommendedName>
        <fullName evidence="16">WD repeat-containing and planar cell polarity effector protein fritz</fullName>
    </recommendedName>
</protein>
<evidence type="ECO:0000256" key="10">
    <source>
        <dbReference type="ARBA" id="ARBA00023136"/>
    </source>
</evidence>
<evidence type="ECO:0000256" key="6">
    <source>
        <dbReference type="ARBA" id="ARBA00022574"/>
    </source>
</evidence>
<dbReference type="Gene3D" id="2.130.10.10">
    <property type="entry name" value="YVTN repeat-like/Quinoprotein amine dehydrogenase"/>
    <property type="match status" value="1"/>
</dbReference>
<reference evidence="15" key="1">
    <citation type="submission" date="2013-03" db="EMBL/GenBank/DDBJ databases">
        <title>The Genome Sequence of Anopheles dirus WRAIR2.</title>
        <authorList>
            <consortium name="The Broad Institute Genomics Platform"/>
            <person name="Neafsey D.E."/>
            <person name="Walton C."/>
            <person name="Walker B."/>
            <person name="Young S.K."/>
            <person name="Zeng Q."/>
            <person name="Gargeya S."/>
            <person name="Fitzgerald M."/>
            <person name="Haas B."/>
            <person name="Abouelleil A."/>
            <person name="Allen A.W."/>
            <person name="Alvarado L."/>
            <person name="Arachchi H.M."/>
            <person name="Berlin A.M."/>
            <person name="Chapman S.B."/>
            <person name="Gainer-Dewar J."/>
            <person name="Goldberg J."/>
            <person name="Griggs A."/>
            <person name="Gujja S."/>
            <person name="Hansen M."/>
            <person name="Howarth C."/>
            <person name="Imamovic A."/>
            <person name="Ireland A."/>
            <person name="Larimer J."/>
            <person name="McCowan C."/>
            <person name="Murphy C."/>
            <person name="Pearson M."/>
            <person name="Poon T.W."/>
            <person name="Priest M."/>
            <person name="Roberts A."/>
            <person name="Saif S."/>
            <person name="Shea T."/>
            <person name="Sisk P."/>
            <person name="Sykes S."/>
            <person name="Wortman J."/>
            <person name="Nusbaum C."/>
            <person name="Birren B."/>
        </authorList>
    </citation>
    <scope>NUCLEOTIDE SEQUENCE [LARGE SCALE GENOMIC DNA]</scope>
    <source>
        <strain evidence="15">WRAIR2</strain>
    </source>
</reference>
<keyword evidence="9" id="KW-0969">Cilium</keyword>
<evidence type="ECO:0000256" key="13">
    <source>
        <dbReference type="SAM" id="MobiDB-lite"/>
    </source>
</evidence>
<dbReference type="VEuPathDB" id="VectorBase:ADIR008921"/>
<keyword evidence="8" id="KW-0970">Cilium biogenesis/degradation</keyword>
<feature type="region of interest" description="Disordered" evidence="13">
    <location>
        <begin position="1019"/>
        <end position="1061"/>
    </location>
</feature>
<evidence type="ECO:0000256" key="7">
    <source>
        <dbReference type="ARBA" id="ARBA00022737"/>
    </source>
</evidence>
<organism evidence="14 15">
    <name type="scientific">Anopheles dirus</name>
    <dbReference type="NCBI Taxonomy" id="7168"/>
    <lineage>
        <taxon>Eukaryota</taxon>
        <taxon>Metazoa</taxon>
        <taxon>Ecdysozoa</taxon>
        <taxon>Arthropoda</taxon>
        <taxon>Hexapoda</taxon>
        <taxon>Insecta</taxon>
        <taxon>Pterygota</taxon>
        <taxon>Neoptera</taxon>
        <taxon>Endopterygota</taxon>
        <taxon>Diptera</taxon>
        <taxon>Nematocera</taxon>
        <taxon>Culicoidea</taxon>
        <taxon>Culicidae</taxon>
        <taxon>Anophelinae</taxon>
        <taxon>Anopheles</taxon>
    </lineage>
</organism>
<evidence type="ECO:0000256" key="8">
    <source>
        <dbReference type="ARBA" id="ARBA00022794"/>
    </source>
</evidence>
<feature type="compositionally biased region" description="Low complexity" evidence="13">
    <location>
        <begin position="715"/>
        <end position="727"/>
    </location>
</feature>
<dbReference type="InterPro" id="IPR015943">
    <property type="entry name" value="WD40/YVTN_repeat-like_dom_sf"/>
</dbReference>
<dbReference type="GO" id="GO:0007399">
    <property type="term" value="P:nervous system development"/>
    <property type="evidence" value="ECO:0007669"/>
    <property type="project" value="TreeGrafter"/>
</dbReference>
<feature type="region of interest" description="Disordered" evidence="13">
    <location>
        <begin position="1097"/>
        <end position="1173"/>
    </location>
</feature>
<feature type="compositionally biased region" description="Basic and acidic residues" evidence="13">
    <location>
        <begin position="664"/>
        <end position="673"/>
    </location>
</feature>
<feature type="compositionally biased region" description="Basic and acidic residues" evidence="13">
    <location>
        <begin position="733"/>
        <end position="742"/>
    </location>
</feature>
<dbReference type="PANTHER" id="PTHR13667">
    <property type="entry name" value="HOMOLOC-13"/>
    <property type="match status" value="1"/>
</dbReference>
<evidence type="ECO:0000256" key="12">
    <source>
        <dbReference type="ARBA" id="ARBA00023273"/>
    </source>
</evidence>
<dbReference type="STRING" id="7168.A0A182NMN6"/>
<dbReference type="GO" id="GO:0097541">
    <property type="term" value="C:axonemal basal plate"/>
    <property type="evidence" value="ECO:0007669"/>
    <property type="project" value="TreeGrafter"/>
</dbReference>
<sequence length="1277" mass="141369">MLTLLTELRFWSTREDIIIQDTDLGTTKYCEKKNDPNRNVLSEGKRSYCESRGLKWSLDNKKPNKLRHSLRLLEDELRQKRLVYCKWKNNFLLQMMLSNGLLVHLSINPFTGDISRIYFDKYLIGKLISEHITDVVITQNYILVAYNENQITFVQLQKPTAKKNNLEKISLMDPKIYNVLLSGTGSTTRKVPKRLVCSSSLNLVIVWTKSSQNEVYPWRPTVKDQDRANLHVYKLNGARMELLCYYWTEYDPISVQFSLMNDYQVHCVEQKISKKGEVTIDSCIYQINKTKMRRVAVTSIPLQTQVCCNALSPDHEKLMLGCIDGSIVLFDEGRSITHLVKAAFIPTYVAWHSDSSVVMIANEKCQLQCFDIALSCVRMQLLSETQDSIPSGTFDLSNYFLGHHAPSIQLGRLCWSKKPELINHGEKYATTDSFLFCAFEQGPLACVRVVGGSGLKGDVHTSGLTADVLVHKYISLNQVEKAINILLSLNWDTYGAMCLLSLHRIANYIFKQPLGTERELQLQKALGSFLVPVKSLCYETELEFGDQVNDITLKFFHYLLRNRSYNKAFSLAIDINDADLFLKLHDKAKADGDAELAKEALRKVDDINRICTDRSDSEHSLCSNSSCSLCADSFDDDDDYEDDDEEDNGCEEDEQIVVEEEEAIGEHENDSNRSVRRPVNGAHLIRSTRTVTEKTRSEPVTKPRFVNDEREKSFRTFSTSSGSSKSSQVQRWNDQHNNDRASKTKPTLAHPPLPKTSELASKIVPKFEAPLTSANSRQGSNSKAVMQQDVFYVHQDRPPLPYVSKKPAGLNKQIAQPVPFAMQRSHTAMALKLSKQQQSRIAESKLKGKSLSSSNLLLLDDSSLSYAHASSGMAPNGAGVRARQIVNPREKAAKYCLYSSVTNSLSMDQLDVSNGGTNRGGPSSIVSPHYVDYGETALATTRTSALPSAYHLHQDNPHQPASGQQHVVIDVVPKPAINGTFPGGPLSSYTTQSLGGTVGLSASTTSILDQTIGIPLVQDEPDFIRRPGMSRKPPPLPQSSWYPGANTPTSNSNSNNGPRTIIHQYPLISGNIPSKFQLQQQQHQPPFELQMATAGTGKYGTRKKPDAPTASILSNGGSSYSSAGQSQQSALGTGTGNGGQGPGMNLAAAGSGGIGSSGASSSSSVATKRDGVEKNKVKFSDTVTVAVVPEIPRKEKLLVEKLRKQPLQPGPVGYGPFSIADPKRELAESLPLCHPNEDYLKDFTPMQDLISNGSGEMEKKEEEKKIPNIKVVHFGVV</sequence>
<dbReference type="EnsemblMetazoa" id="ADIR008921-RA">
    <property type="protein sequence ID" value="ADIR008921-PA"/>
    <property type="gene ID" value="ADIR008921"/>
</dbReference>
<name>A0A182NMN6_9DIPT</name>
<reference evidence="14" key="2">
    <citation type="submission" date="2020-05" db="UniProtKB">
        <authorList>
            <consortium name="EnsemblMetazoa"/>
        </authorList>
    </citation>
    <scope>IDENTIFICATION</scope>
    <source>
        <strain evidence="14">WRAIR2</strain>
    </source>
</reference>
<evidence type="ECO:0008006" key="16">
    <source>
        <dbReference type="Google" id="ProtNLM"/>
    </source>
</evidence>
<evidence type="ECO:0000313" key="14">
    <source>
        <dbReference type="EnsemblMetazoa" id="ADIR008921-PA"/>
    </source>
</evidence>
<dbReference type="PANTHER" id="PTHR13667:SF5">
    <property type="entry name" value="WD REPEAT-CONTAINING AND PLANAR CELL POLARITY EFFECTOR PROTEIN FRITZ HOMOLOG"/>
    <property type="match status" value="1"/>
</dbReference>
<feature type="region of interest" description="Disordered" evidence="13">
    <location>
        <begin position="662"/>
        <end position="755"/>
    </location>
</feature>
<dbReference type="GO" id="GO:0045184">
    <property type="term" value="P:establishment of protein localization"/>
    <property type="evidence" value="ECO:0007669"/>
    <property type="project" value="TreeGrafter"/>
</dbReference>
<proteinExistence type="inferred from homology"/>
<keyword evidence="12" id="KW-0966">Cell projection</keyword>
<dbReference type="Pfam" id="PF11768">
    <property type="entry name" value="Frtz"/>
    <property type="match status" value="1"/>
</dbReference>
<feature type="compositionally biased region" description="Polar residues" evidence="13">
    <location>
        <begin position="1038"/>
        <end position="1049"/>
    </location>
</feature>
<evidence type="ECO:0000256" key="2">
    <source>
        <dbReference type="ARBA" id="ARBA00004430"/>
    </source>
</evidence>
<evidence type="ECO:0000256" key="11">
    <source>
        <dbReference type="ARBA" id="ARBA00023212"/>
    </source>
</evidence>
<keyword evidence="6" id="KW-0853">WD repeat</keyword>
<dbReference type="InterPro" id="IPR036322">
    <property type="entry name" value="WD40_repeat_dom_sf"/>
</dbReference>
<evidence type="ECO:0000256" key="5">
    <source>
        <dbReference type="ARBA" id="ARBA00022490"/>
    </source>
</evidence>
<keyword evidence="15" id="KW-1185">Reference proteome</keyword>
<dbReference type="GO" id="GO:0044782">
    <property type="term" value="P:cilium organization"/>
    <property type="evidence" value="ECO:0007669"/>
    <property type="project" value="TreeGrafter"/>
</dbReference>
<feature type="compositionally biased region" description="Basic and acidic residues" evidence="13">
    <location>
        <begin position="691"/>
        <end position="714"/>
    </location>
</feature>
<evidence type="ECO:0000256" key="9">
    <source>
        <dbReference type="ARBA" id="ARBA00023069"/>
    </source>
</evidence>
<keyword evidence="4" id="KW-1003">Cell membrane</keyword>
<dbReference type="GO" id="GO:0005886">
    <property type="term" value="C:plasma membrane"/>
    <property type="evidence" value="ECO:0007669"/>
    <property type="project" value="UniProtKB-SubCell"/>
</dbReference>
<dbReference type="AlphaFoldDB" id="A0A182NMN6"/>
<evidence type="ECO:0000256" key="1">
    <source>
        <dbReference type="ARBA" id="ARBA00004236"/>
    </source>
</evidence>
<dbReference type="SUPFAM" id="SSF50978">
    <property type="entry name" value="WD40 repeat-like"/>
    <property type="match status" value="1"/>
</dbReference>
<feature type="compositionally biased region" description="Gly residues" evidence="13">
    <location>
        <begin position="1133"/>
        <end position="1142"/>
    </location>
</feature>
<keyword evidence="7" id="KW-0677">Repeat</keyword>
<keyword evidence="11" id="KW-0206">Cytoskeleton</keyword>
<comment type="similarity">
    <text evidence="3">Belongs to the WD repeat fritz family.</text>
</comment>